<sequence length="173" mass="19976">MASKSADTFCGICSRKVYPQKLKYCTDCEDALCSECSDYHGNIKTFNTHHMIDIDVIEGKPLVVNKSCKVHPDMVLEYFAPIMIQRAVDHVWLALIARVKSYYQLKCLQRSQSSAKYEEIEKELTSLNSAVNELEDKKRQSIVNLKDSKLAVQQDVRNIKERLKNTFRKLKQI</sequence>
<dbReference type="CDD" id="cd19757">
    <property type="entry name" value="Bbox1"/>
    <property type="match status" value="1"/>
</dbReference>
<evidence type="ECO:0000313" key="4">
    <source>
        <dbReference type="EMBL" id="CAG2210980.1"/>
    </source>
</evidence>
<keyword evidence="1" id="KW-0479">Metal-binding</keyword>
<keyword evidence="1" id="KW-0863">Zinc-finger</keyword>
<proteinExistence type="predicted"/>
<dbReference type="OrthoDB" id="6104655at2759"/>
<feature type="coiled-coil region" evidence="2">
    <location>
        <begin position="110"/>
        <end position="140"/>
    </location>
</feature>
<dbReference type="InterPro" id="IPR000315">
    <property type="entry name" value="Znf_B-box"/>
</dbReference>
<feature type="domain" description="B box-type" evidence="3">
    <location>
        <begin position="12"/>
        <end position="54"/>
    </location>
</feature>
<dbReference type="PROSITE" id="PS50119">
    <property type="entry name" value="ZF_BBOX"/>
    <property type="match status" value="1"/>
</dbReference>
<dbReference type="AlphaFoldDB" id="A0A8S3RR77"/>
<dbReference type="Gene3D" id="3.30.160.60">
    <property type="entry name" value="Classic Zinc Finger"/>
    <property type="match status" value="1"/>
</dbReference>
<name>A0A8S3RR77_MYTED</name>
<accession>A0A8S3RR77</accession>
<gene>
    <name evidence="4" type="ORF">MEDL_25048</name>
</gene>
<protein>
    <recommendedName>
        <fullName evidence="3">B box-type domain-containing protein</fullName>
    </recommendedName>
</protein>
<evidence type="ECO:0000256" key="1">
    <source>
        <dbReference type="PROSITE-ProRule" id="PRU00024"/>
    </source>
</evidence>
<reference evidence="4" key="1">
    <citation type="submission" date="2021-03" db="EMBL/GenBank/DDBJ databases">
        <authorList>
            <person name="Bekaert M."/>
        </authorList>
    </citation>
    <scope>NUCLEOTIDE SEQUENCE</scope>
</reference>
<dbReference type="GO" id="GO:0008270">
    <property type="term" value="F:zinc ion binding"/>
    <property type="evidence" value="ECO:0007669"/>
    <property type="project" value="UniProtKB-KW"/>
</dbReference>
<evidence type="ECO:0000259" key="3">
    <source>
        <dbReference type="PROSITE" id="PS50119"/>
    </source>
</evidence>
<keyword evidence="5" id="KW-1185">Reference proteome</keyword>
<evidence type="ECO:0000313" key="5">
    <source>
        <dbReference type="Proteomes" id="UP000683360"/>
    </source>
</evidence>
<dbReference type="EMBL" id="CAJPWZ010001248">
    <property type="protein sequence ID" value="CAG2210980.1"/>
    <property type="molecule type" value="Genomic_DNA"/>
</dbReference>
<organism evidence="4 5">
    <name type="scientific">Mytilus edulis</name>
    <name type="common">Blue mussel</name>
    <dbReference type="NCBI Taxonomy" id="6550"/>
    <lineage>
        <taxon>Eukaryota</taxon>
        <taxon>Metazoa</taxon>
        <taxon>Spiralia</taxon>
        <taxon>Lophotrochozoa</taxon>
        <taxon>Mollusca</taxon>
        <taxon>Bivalvia</taxon>
        <taxon>Autobranchia</taxon>
        <taxon>Pteriomorphia</taxon>
        <taxon>Mytilida</taxon>
        <taxon>Mytiloidea</taxon>
        <taxon>Mytilidae</taxon>
        <taxon>Mytilinae</taxon>
        <taxon>Mytilus</taxon>
    </lineage>
</organism>
<dbReference type="Proteomes" id="UP000683360">
    <property type="component" value="Unassembled WGS sequence"/>
</dbReference>
<comment type="caution">
    <text evidence="4">The sequence shown here is derived from an EMBL/GenBank/DDBJ whole genome shotgun (WGS) entry which is preliminary data.</text>
</comment>
<evidence type="ECO:0000256" key="2">
    <source>
        <dbReference type="SAM" id="Coils"/>
    </source>
</evidence>
<keyword evidence="1" id="KW-0862">Zinc</keyword>
<keyword evidence="2" id="KW-0175">Coiled coil</keyword>